<organism evidence="5 6">
    <name type="scientific">Rhodopseudomonas telluris</name>
    <dbReference type="NCBI Taxonomy" id="644215"/>
    <lineage>
        <taxon>Bacteria</taxon>
        <taxon>Pseudomonadati</taxon>
        <taxon>Pseudomonadota</taxon>
        <taxon>Alphaproteobacteria</taxon>
        <taxon>Hyphomicrobiales</taxon>
        <taxon>Nitrobacteraceae</taxon>
        <taxon>Rhodopseudomonas</taxon>
    </lineage>
</organism>
<name>A0ABV6EYU4_9BRAD</name>
<dbReference type="InterPro" id="IPR018060">
    <property type="entry name" value="HTH_AraC"/>
</dbReference>
<dbReference type="InterPro" id="IPR050204">
    <property type="entry name" value="AraC_XylS_family_regulators"/>
</dbReference>
<dbReference type="SUPFAM" id="SSF46689">
    <property type="entry name" value="Homeodomain-like"/>
    <property type="match status" value="1"/>
</dbReference>
<dbReference type="Pfam" id="PF14525">
    <property type="entry name" value="AraC_binding_2"/>
    <property type="match status" value="1"/>
</dbReference>
<evidence type="ECO:0000256" key="3">
    <source>
        <dbReference type="ARBA" id="ARBA00023163"/>
    </source>
</evidence>
<dbReference type="PRINTS" id="PR00032">
    <property type="entry name" value="HTHARAC"/>
</dbReference>
<dbReference type="Gene3D" id="1.10.10.60">
    <property type="entry name" value="Homeodomain-like"/>
    <property type="match status" value="1"/>
</dbReference>
<gene>
    <name evidence="5" type="ORF">ACFFJ6_23225</name>
</gene>
<sequence>MPTRFSADDAPPHKRLALWQDIICDVYVQLDCSSDRGSSFHGSVSSGALGHALCSTVSSCAQRVARTPARIARAQEASVLFALGTTGHGGVTQDGREAVIRPGEFAFYDTTRPYELQFDGDFSQRILQVPREMIARRIRTEELTATTFSSERPLDKLAYDFIASICALADRVDGDTANRLTEQAVDLVAMAIADRLDGARPATSHRAAMLYRLKAHIQSRLHDPELSAAGVAAGLGISPRYVSDLFAGDATSFQRYVLAQRLERCARDLAAPRQAGRRIGEIAFAWGFNDLSHFGRVFRERFGVSPRDYRHGRPTH</sequence>
<keyword evidence="6" id="KW-1185">Reference proteome</keyword>
<dbReference type="PROSITE" id="PS01124">
    <property type="entry name" value="HTH_ARAC_FAMILY_2"/>
    <property type="match status" value="1"/>
</dbReference>
<evidence type="ECO:0000256" key="1">
    <source>
        <dbReference type="ARBA" id="ARBA00023015"/>
    </source>
</evidence>
<protein>
    <submittedName>
        <fullName evidence="5">Helix-turn-helix domain-containing protein</fullName>
    </submittedName>
</protein>
<dbReference type="InterPro" id="IPR020449">
    <property type="entry name" value="Tscrpt_reg_AraC-type_HTH"/>
</dbReference>
<dbReference type="InterPro" id="IPR035418">
    <property type="entry name" value="AraC-bd_2"/>
</dbReference>
<dbReference type="Proteomes" id="UP001589775">
    <property type="component" value="Unassembled WGS sequence"/>
</dbReference>
<evidence type="ECO:0000313" key="5">
    <source>
        <dbReference type="EMBL" id="MFC0243416.1"/>
    </source>
</evidence>
<evidence type="ECO:0000259" key="4">
    <source>
        <dbReference type="PROSITE" id="PS01124"/>
    </source>
</evidence>
<dbReference type="RefSeq" id="WP_378392400.1">
    <property type="nucleotide sequence ID" value="NZ_JBHLWM010000011.1"/>
</dbReference>
<comment type="caution">
    <text evidence="5">The sequence shown here is derived from an EMBL/GenBank/DDBJ whole genome shotgun (WGS) entry which is preliminary data.</text>
</comment>
<proteinExistence type="predicted"/>
<dbReference type="PANTHER" id="PTHR46796:SF6">
    <property type="entry name" value="ARAC SUBFAMILY"/>
    <property type="match status" value="1"/>
</dbReference>
<feature type="domain" description="HTH araC/xylS-type" evidence="4">
    <location>
        <begin position="211"/>
        <end position="312"/>
    </location>
</feature>
<evidence type="ECO:0000313" key="6">
    <source>
        <dbReference type="Proteomes" id="UP001589775"/>
    </source>
</evidence>
<evidence type="ECO:0000256" key="2">
    <source>
        <dbReference type="ARBA" id="ARBA00023125"/>
    </source>
</evidence>
<keyword evidence="3" id="KW-0804">Transcription</keyword>
<keyword evidence="2" id="KW-0238">DNA-binding</keyword>
<dbReference type="PANTHER" id="PTHR46796">
    <property type="entry name" value="HTH-TYPE TRANSCRIPTIONAL ACTIVATOR RHAS-RELATED"/>
    <property type="match status" value="1"/>
</dbReference>
<dbReference type="InterPro" id="IPR009057">
    <property type="entry name" value="Homeodomain-like_sf"/>
</dbReference>
<dbReference type="SMART" id="SM00342">
    <property type="entry name" value="HTH_ARAC"/>
    <property type="match status" value="1"/>
</dbReference>
<accession>A0ABV6EYU4</accession>
<dbReference type="Pfam" id="PF12833">
    <property type="entry name" value="HTH_18"/>
    <property type="match status" value="1"/>
</dbReference>
<keyword evidence="1" id="KW-0805">Transcription regulation</keyword>
<reference evidence="5 6" key="1">
    <citation type="submission" date="2024-09" db="EMBL/GenBank/DDBJ databases">
        <authorList>
            <person name="Sun Q."/>
            <person name="Mori K."/>
        </authorList>
    </citation>
    <scope>NUCLEOTIDE SEQUENCE [LARGE SCALE GENOMIC DNA]</scope>
    <source>
        <strain evidence="5 6">KCTC 23279</strain>
    </source>
</reference>
<dbReference type="EMBL" id="JBHLWM010000011">
    <property type="protein sequence ID" value="MFC0243416.1"/>
    <property type="molecule type" value="Genomic_DNA"/>
</dbReference>